<evidence type="ECO:0000259" key="11">
    <source>
        <dbReference type="PROSITE" id="PS52019"/>
    </source>
</evidence>
<feature type="active site" description="Proton donor; for dehydratase activity" evidence="8">
    <location>
        <position position="3016"/>
    </location>
</feature>
<dbReference type="Pfam" id="PF22953">
    <property type="entry name" value="SpnB_Rossmann"/>
    <property type="match status" value="1"/>
</dbReference>
<dbReference type="Pfam" id="PF21089">
    <property type="entry name" value="PKS_DH_N"/>
    <property type="match status" value="1"/>
</dbReference>
<keyword evidence="3" id="KW-0597">Phosphoprotein</keyword>
<dbReference type="PROSITE" id="PS52004">
    <property type="entry name" value="KS3_2"/>
    <property type="match status" value="2"/>
</dbReference>
<dbReference type="InterPro" id="IPR016035">
    <property type="entry name" value="Acyl_Trfase/lysoPLipase"/>
</dbReference>
<dbReference type="SUPFAM" id="SSF55048">
    <property type="entry name" value="Probable ACP-binding domain of malonyl-CoA ACP transacylase"/>
    <property type="match status" value="2"/>
</dbReference>
<dbReference type="InterPro" id="IPR041618">
    <property type="entry name" value="PKS_DE"/>
</dbReference>
<dbReference type="Gene3D" id="3.10.129.110">
    <property type="entry name" value="Polyketide synthase dehydratase"/>
    <property type="match status" value="1"/>
</dbReference>
<evidence type="ECO:0000256" key="5">
    <source>
        <dbReference type="ARBA" id="ARBA00023194"/>
    </source>
</evidence>
<dbReference type="SMART" id="SM00823">
    <property type="entry name" value="PKS_PP"/>
    <property type="match status" value="3"/>
</dbReference>
<dbReference type="CDD" id="cd08956">
    <property type="entry name" value="KR_3_FAS_SDR_x"/>
    <property type="match status" value="2"/>
</dbReference>
<dbReference type="Pfam" id="PF02801">
    <property type="entry name" value="Ketoacyl-synt_C"/>
    <property type="match status" value="2"/>
</dbReference>
<dbReference type="EMBL" id="NHZO01000136">
    <property type="protein sequence ID" value="PHQ51865.1"/>
    <property type="molecule type" value="Genomic_DNA"/>
</dbReference>
<keyword evidence="7" id="KW-0012">Acyltransferase</keyword>
<feature type="domain" description="Carrier" evidence="9">
    <location>
        <begin position="1843"/>
        <end position="1918"/>
    </location>
</feature>
<dbReference type="GO" id="GO:0004312">
    <property type="term" value="F:fatty acid synthase activity"/>
    <property type="evidence" value="ECO:0007669"/>
    <property type="project" value="TreeGrafter"/>
</dbReference>
<dbReference type="Pfam" id="PF00698">
    <property type="entry name" value="Acyl_transf_1"/>
    <property type="match status" value="2"/>
</dbReference>
<dbReference type="SUPFAM" id="SSF53901">
    <property type="entry name" value="Thiolase-like"/>
    <property type="match status" value="2"/>
</dbReference>
<dbReference type="InterPro" id="IPR009081">
    <property type="entry name" value="PP-bd_ACP"/>
</dbReference>
<keyword evidence="13" id="KW-1185">Reference proteome</keyword>
<dbReference type="SMART" id="SM00825">
    <property type="entry name" value="PKS_KS"/>
    <property type="match status" value="2"/>
</dbReference>
<dbReference type="InterPro" id="IPR016036">
    <property type="entry name" value="Malonyl_transacylase_ACP-bd"/>
</dbReference>
<dbReference type="SUPFAM" id="SSF47336">
    <property type="entry name" value="ACP-like"/>
    <property type="match status" value="3"/>
</dbReference>
<dbReference type="PANTHER" id="PTHR43775:SF51">
    <property type="entry name" value="INACTIVE PHENOLPHTHIOCEROL SYNTHESIS POLYKETIDE SYNTHASE TYPE I PKS1-RELATED"/>
    <property type="match status" value="1"/>
</dbReference>
<dbReference type="FunFam" id="3.40.47.10:FF:000019">
    <property type="entry name" value="Polyketide synthase type I"/>
    <property type="match status" value="2"/>
</dbReference>
<dbReference type="SMART" id="SM00827">
    <property type="entry name" value="PKS_AT"/>
    <property type="match status" value="2"/>
</dbReference>
<dbReference type="InterPro" id="IPR014043">
    <property type="entry name" value="Acyl_transferase_dom"/>
</dbReference>
<dbReference type="InterPro" id="IPR020806">
    <property type="entry name" value="PKS_PP-bd"/>
</dbReference>
<accession>A0A2G1XKV2</accession>
<organism evidence="12 13">
    <name type="scientific">Streptomyces cinnamoneus</name>
    <name type="common">Streptoverticillium cinnamoneum</name>
    <dbReference type="NCBI Taxonomy" id="53446"/>
    <lineage>
        <taxon>Bacteria</taxon>
        <taxon>Bacillati</taxon>
        <taxon>Actinomycetota</taxon>
        <taxon>Actinomycetes</taxon>
        <taxon>Kitasatosporales</taxon>
        <taxon>Streptomycetaceae</taxon>
        <taxon>Streptomyces</taxon>
        <taxon>Streptomyces cinnamoneus group</taxon>
    </lineage>
</organism>
<keyword evidence="5" id="KW-0045">Antibiotic biosynthesis</keyword>
<dbReference type="Pfam" id="PF18369">
    <property type="entry name" value="PKS_DE"/>
    <property type="match status" value="1"/>
</dbReference>
<dbReference type="Gene3D" id="6.10.140.1830">
    <property type="match status" value="1"/>
</dbReference>
<dbReference type="InterPro" id="IPR042104">
    <property type="entry name" value="PKS_dehydratase_sf"/>
</dbReference>
<dbReference type="InterPro" id="IPR049900">
    <property type="entry name" value="PKS_mFAS_DH"/>
</dbReference>
<evidence type="ECO:0000313" key="12">
    <source>
        <dbReference type="EMBL" id="PHQ51865.1"/>
    </source>
</evidence>
<reference evidence="12 13" key="1">
    <citation type="journal article" date="2017" name="Biochemistry">
        <title>Identification of the Biosynthetic Pathway for the Antibiotic Bicyclomycin.</title>
        <authorList>
            <person name="Patteson J."/>
            <person name="Cai W."/>
            <person name="Johnson R.A."/>
            <person name="Santa Maria K."/>
            <person name="Li B."/>
        </authorList>
    </citation>
    <scope>NUCLEOTIDE SEQUENCE [LARGE SCALE GENOMIC DNA]</scope>
    <source>
        <strain evidence="12 13">ATCC 21532</strain>
    </source>
</reference>
<dbReference type="GO" id="GO:0006633">
    <property type="term" value="P:fatty acid biosynthetic process"/>
    <property type="evidence" value="ECO:0007669"/>
    <property type="project" value="InterPro"/>
</dbReference>
<evidence type="ECO:0000313" key="13">
    <source>
        <dbReference type="Proteomes" id="UP000222531"/>
    </source>
</evidence>
<gene>
    <name evidence="12" type="ORF">BLA24_12260</name>
</gene>
<dbReference type="PROSITE" id="PS00606">
    <property type="entry name" value="KS3_1"/>
    <property type="match status" value="2"/>
</dbReference>
<dbReference type="InterPro" id="IPR016039">
    <property type="entry name" value="Thiolase-like"/>
</dbReference>
<dbReference type="PROSITE" id="PS50075">
    <property type="entry name" value="CARRIER"/>
    <property type="match status" value="3"/>
</dbReference>
<feature type="domain" description="Ketosynthase family 3 (KS3)" evidence="10">
    <location>
        <begin position="1938"/>
        <end position="2357"/>
    </location>
</feature>
<feature type="domain" description="Carrier" evidence="9">
    <location>
        <begin position="3598"/>
        <end position="3673"/>
    </location>
</feature>
<dbReference type="Pfam" id="PF00550">
    <property type="entry name" value="PP-binding"/>
    <property type="match status" value="3"/>
</dbReference>
<dbReference type="InterPro" id="IPR055123">
    <property type="entry name" value="SpnB-like_Rossmann"/>
</dbReference>
<dbReference type="SUPFAM" id="SSF51735">
    <property type="entry name" value="NAD(P)-binding Rossmann-fold domains"/>
    <property type="match status" value="5"/>
</dbReference>
<dbReference type="PANTHER" id="PTHR43775">
    <property type="entry name" value="FATTY ACID SYNTHASE"/>
    <property type="match status" value="1"/>
</dbReference>
<sequence>MFEQGALEPLPVKAWDVRRAREAFRFVSQAKHVGKVVLTVPRELDAEGTVLITGATGTLGGLVARHLVAERGVRNLLLVSRRGADAEGAAELEAELAELGAQVRFAACDVADREALAGVLGSLERPLTGVVHTAGVLDDGVISSLTPERIDGVFRPKVDAATNLHELTRDLDLAMFVVFSSAAATFGGPGQGNYAAANAFLDALAQHRRAQGLPGQSLAWGLWAQRSAMTGDLDDTDLARMGRVGAGALSAEHGIALFETSSTMDEALLVPIPLDGAALRGGGDVPPLLRGLVRTTVRRTAASRGTAEVSGLAARLTGLAEPEQREVLLDVIRGHVAAVLGHASPDMVDPARQFRELGFDSLTAVELRNRLSSATGLRLTATLVFDHPTPWVLVDHLRSELLGDAAEIAAPVAAPAAATDDDPVVIVGMACRYPGGVSSPDDLWRLVSTAGDAISAFPQDRGWDMEGLYDPELDRAGTTNTQEGGFLEGVADFDPAFFGISPREALAMDPQQRLLLETAWEVFERAGIDPASVRGSLTGVFAGASASGYGTGAAEIPDDIEGYLMTGTTTSVVSGRIAYTFGLEGPAVTVDTACSSSLVALHLAAQAIVNGECTMALAGGVTVMGTTGVITEISKQGGAAGDGRCKAFSAAADGMGSAEGAGLILLERLSDARRNGHEVLAVVKGSAINQDGASNGLTAPSGPSQQRVIRQALANARLSGAEVDVVEAHGTGTALGDPIEAQALLATYGQERDADQPLWLGSVKSNIGHTQAAAGVAGIIKMVLALRAGVLPQSLHIDEPTPHVDWASGAVELLTEARDWPETGRPRRAAVSSFGISGTNAHVIMEQAPAAPQTAPVEQAPTTGVVPWVLSGKSTAAVRAQAARLAEHVRTRGELSPLDVGFSTLTTRAALEHRAVAVGPDHMAGVAALAAGEALPGVVEGVADVRGKVAFVFPGQGSQWVGMARELIETSPVFAERMRECATALSAYVDWSLFDVLDDAEALERVDVVQPVLFAVMVSLAELWRSYGVKPAAVVGHSQGEIAAACVAGALSLDDAAKVVALRSKAILALSGLGGMVSVGLPVEQVRERLTGGLSIAAVNGPRSVVVSGDVAELDALLAACEADEVRARRIPVDYASHSAHVEAIRDELLTVLVGLAPRAAEVPFFSTVTADWFDTIGLDAEYWYTNLRETVRFEEATKALVEQGYRFFIESSAHPVLTFGVQETVDAAGSDAVTLGSLRREEGGLVRFATSLAEGWVRGLAVDWSPMIAGGQAVDLPTYAFQRQRYWLETAAATADASAPDVIEAKFWAAVERGDVTALAETLDVVEQESLSAVLPLLSSWRRRRVEQSRVDEWRYTVSWKPLSVDSTVLSGRWLVVSAGGDVVSEVLERAGTEVVRLAVDAAEVSRPVLAERLAGVEVDGVVSLLGLDDTALSDLPVVSRGLSATVALVQALGDAGVAAPLWLLTRGAVSVGRSDRLTSTVQAQVWGLGRVVGLEHSERWGGLVDLPEGLDERAAGRLVALLAGGAGDEDQIALRSSGVFGRRLVRSPLGDAAPVRAWSPRGTVLITGGTGALGGHVARWAAGKGAEHLVLTSRRGLEAPGAAELVAELTELGARVTVAACDVADREAVAELLAEHTVNAVVHAAGVGQFADLSDLDTRALADVLAVKVAGARHLDELLDDTELDAFVLFSSNAGVWGGGRQGAYAAANAYLDALAEDRRARGRTATSVAWGAWAGGGMLTAGTSEEGLRRRGVLPMAPELAVSALVQAVEHDETFVAVADVDWARFVPGFTSARPRPLISDIPEARAALDSTAPATGDDEPADDSLTQRLAGLSAAERLRVVLDLVRGAAASVLGYASAEDVERNRAFREMGFDSLTAVEVRNRLATATGLKLPATVVFDYPSPAVLADFLLGQVAGTGVTAATSATPAVVAVDDEPIAIVGMACRFPGDVRSPQQLWDLVATGTDAMSPFPADRGWDVEGLFGSDFAHLGGFVYDAGEFDPVFFGISPREALAMDPQQRLLLEAAWELFERAGIDPTSLRGSQTGVFAGASTSGYGSGLTQLPEGVEGYALTGSSASVVSGRVAYTLGLEGPAVTVDTACSSSLVALHWAAQSLRNGECSMAVAGGVAVMSTPGAFMEFSRQGGLAGDGRCKPFADAADGTGWGEGVGLLLLEKLSDAERNGHQVLAVVRGSAVNQDGASNGLTAPNGPSQQRVIRQALANAGLSASEVDVVEAHGTGTTLGDPIEAQALLATYGQERAEDRPLLLGSVKSNIGHTQAASGAAGIIKMVMAMQNGMVPESLHVDRPSTHVDWTAGAVELVTENTAWPETGQPRRAGVSSFGVSGTNAHIILEQAPAVGTSEAVRTPAPEGVVPWLLSAKSANALKAQAERLLAELTDDASPVDTGFSLATTRAALEHRAVVVGKHRDELLRGLTAVAEGTPGAGVARGVVPEPGLTAVLFSGQGSQRAGMGRELYDAFPVFAEALDAVCAEFDRVLERPLREVMFEQGEALDQTGFTQPGLFALEVALYRLVESWGVRPDYVTGHSIGELAAAHVAGVLTLEDAVTLVAARGRLMQALPAGGAMLAVGTDEATVAAQLEGREAQVSIAAVNGPSSVVIAGDEDVVTELGEVFAQAGHKTRRLRVSHAFHSPHMDAMLENFRLVAEGLTYEQPSIPVVSNLTGQAEDVASADYWVRHVRGAVRFGEGVRWLEDQGVSVFLELGPDGVLSGMAQESVTGDPALVAALRKDRSEPEALVTALGRLHVAGVDLDWGTFFTGARRVDLPTYAFQHQRYWLESGAPTGDVVPAGLTAVEHPLLGAAVPLADADGFLLTGRVSLSTHPWLAGHALSGTVLVPATAFVELAIRAGDEAGCDQLEELTLQAPLVLPQDGALQVQLVVGADDGSGRRPLTLHSRAADAGRDEPWTQHAAGILAGGGAPEGERLDVWPPAGAVEVSVEELYAGLADVGFAYGSAFLGLRSVWRAEDGVYAEVALPDEHRDAAGAFGLHPALLDAALHPLGLGVDGGAEETGTGPQGAGLPFAWTGVRLHASGATALRVRLTPAGDDGVAVLAVDETGAPVASVESLVLRPVSDDQLAATDTIRRDALFAVEWVPAPAAPSVASATYAVLGADEPELAAALTAGGGTGSEEPDLAALVKSVAAGAPAPELVFAPVASGLDANAPEPAGNAAGVRTVTGQVLELVQAWLGEERFESSRLVLVTRGAVTTDETTAGVADLAGAAVWGLIRSAQSENPGRLVLVDVDDTPESFFALAGVAASGEPQVALREGDALVPRLTRAAAPEAAPVPLDPDGTVLVTGATGTLGGLVARHLVTEHGARHLLLVSRRGGDAEGAEELEAELTGLGAEVRFAACDVADRDAFAGLLGSLEQPLVGVVHTAGVIDDGVLPALTPERLDRVFRPKVDAALNLHELTRGYDLALFVLFSSAAATLGSAGQANYAAANAFLDALAQRRRAEGLPATSVAWGMWAERSGMTGDLGEADIARMSRGGFGALSSAQGLALLDAAAATDTAALVAVRLDLPALRASAGPDELPALLRGLLPASGRRTAAGGTATASTGDDLTRRLSLLSEAEQEAELLDLVRAHVAGVLGYGGPEEVEPGRTFQEIGFDSLTAVEFRNQLTAATGVRLAATVIFNYPTPTAVAGHLRSRLGTTVAAGAGTSELDSLERLLSEESLGGQARTRITERLQALLTKWGPDVEQEDQVADELDAASDDEVFDFINKEFGIS</sequence>
<protein>
    <submittedName>
        <fullName evidence="12">Polyketide synthase</fullName>
    </submittedName>
</protein>
<dbReference type="InterPro" id="IPR036291">
    <property type="entry name" value="NAD(P)-bd_dom_sf"/>
</dbReference>
<feature type="region of interest" description="C-terminal hotdog fold" evidence="8">
    <location>
        <begin position="2955"/>
        <end position="3100"/>
    </location>
</feature>
<dbReference type="Pfam" id="PF14765">
    <property type="entry name" value="PS-DH"/>
    <property type="match status" value="1"/>
</dbReference>
<dbReference type="InterPro" id="IPR020841">
    <property type="entry name" value="PKS_Beta-ketoAc_synthase_dom"/>
</dbReference>
<dbReference type="SMART" id="SM00826">
    <property type="entry name" value="PKS_DH"/>
    <property type="match status" value="1"/>
</dbReference>
<keyword evidence="4" id="KW-0808">Transferase</keyword>
<dbReference type="InterPro" id="IPR014031">
    <property type="entry name" value="Ketoacyl_synth_C"/>
</dbReference>
<keyword evidence="6" id="KW-0511">Multifunctional enzyme</keyword>
<dbReference type="Gene3D" id="1.10.1200.10">
    <property type="entry name" value="ACP-like"/>
    <property type="match status" value="3"/>
</dbReference>
<proteinExistence type="predicted"/>
<dbReference type="CDD" id="cd08952">
    <property type="entry name" value="KR_1_SDR_x"/>
    <property type="match status" value="1"/>
</dbReference>
<comment type="pathway">
    <text evidence="1">Antibiotic biosynthesis.</text>
</comment>
<dbReference type="InterPro" id="IPR049552">
    <property type="entry name" value="PKS_DH_N"/>
</dbReference>
<dbReference type="CDD" id="cd00833">
    <property type="entry name" value="PKS"/>
    <property type="match status" value="2"/>
</dbReference>
<dbReference type="SMART" id="SM01294">
    <property type="entry name" value="PKS_PP_betabranch"/>
    <property type="match status" value="3"/>
</dbReference>
<keyword evidence="2" id="KW-0596">Phosphopantetheine</keyword>
<feature type="domain" description="PKS/mFAS DH" evidence="11">
    <location>
        <begin position="2818"/>
        <end position="3100"/>
    </location>
</feature>
<dbReference type="SMART" id="SM00822">
    <property type="entry name" value="PKS_KR"/>
    <property type="match status" value="3"/>
</dbReference>
<dbReference type="InterPro" id="IPR036736">
    <property type="entry name" value="ACP-like_sf"/>
</dbReference>
<dbReference type="InterPro" id="IPR001227">
    <property type="entry name" value="Ac_transferase_dom_sf"/>
</dbReference>
<feature type="active site" description="Proton acceptor; for dehydratase activity" evidence="8">
    <location>
        <position position="2850"/>
    </location>
</feature>
<dbReference type="InterPro" id="IPR049551">
    <property type="entry name" value="PKS_DH_C"/>
</dbReference>
<evidence type="ECO:0000256" key="4">
    <source>
        <dbReference type="ARBA" id="ARBA00022679"/>
    </source>
</evidence>
<dbReference type="Gene3D" id="3.40.366.10">
    <property type="entry name" value="Malonyl-Coenzyme A Acyl Carrier Protein, domain 2"/>
    <property type="match status" value="2"/>
</dbReference>
<evidence type="ECO:0000256" key="7">
    <source>
        <dbReference type="ARBA" id="ARBA00023315"/>
    </source>
</evidence>
<comment type="caution">
    <text evidence="12">The sequence shown here is derived from an EMBL/GenBank/DDBJ whole genome shotgun (WGS) entry which is preliminary data.</text>
</comment>
<dbReference type="GO" id="GO:0004315">
    <property type="term" value="F:3-oxoacyl-[acyl-carrier-protein] synthase activity"/>
    <property type="evidence" value="ECO:0007669"/>
    <property type="project" value="InterPro"/>
</dbReference>
<evidence type="ECO:0000256" key="8">
    <source>
        <dbReference type="PROSITE-ProRule" id="PRU01363"/>
    </source>
</evidence>
<dbReference type="Gene3D" id="3.40.47.10">
    <property type="match status" value="2"/>
</dbReference>
<dbReference type="Pfam" id="PF08659">
    <property type="entry name" value="KR"/>
    <property type="match status" value="3"/>
</dbReference>
<dbReference type="InterPro" id="IPR020807">
    <property type="entry name" value="PKS_DH"/>
</dbReference>
<dbReference type="Proteomes" id="UP000222531">
    <property type="component" value="Unassembled WGS sequence"/>
</dbReference>
<dbReference type="SUPFAM" id="SSF52151">
    <property type="entry name" value="FabD/lysophospholipase-like"/>
    <property type="match status" value="2"/>
</dbReference>
<dbReference type="NCBIfam" id="NF045894">
    <property type="entry name" value="PKS_plus_SDR"/>
    <property type="match status" value="1"/>
</dbReference>
<dbReference type="Pfam" id="PF16197">
    <property type="entry name" value="KAsynt_C_assoc"/>
    <property type="match status" value="2"/>
</dbReference>
<dbReference type="InterPro" id="IPR032821">
    <property type="entry name" value="PKS_assoc"/>
</dbReference>
<evidence type="ECO:0000259" key="9">
    <source>
        <dbReference type="PROSITE" id="PS50075"/>
    </source>
</evidence>
<dbReference type="GO" id="GO:0033068">
    <property type="term" value="P:macrolide biosynthetic process"/>
    <property type="evidence" value="ECO:0007669"/>
    <property type="project" value="UniProtKB-ARBA"/>
</dbReference>
<dbReference type="FunFam" id="3.40.366.10:FF:000002">
    <property type="entry name" value="Probable polyketide synthase 2"/>
    <property type="match status" value="2"/>
</dbReference>
<dbReference type="InterPro" id="IPR014030">
    <property type="entry name" value="Ketoacyl_synth_N"/>
</dbReference>
<dbReference type="Gene3D" id="3.40.50.720">
    <property type="entry name" value="NAD(P)-binding Rossmann-like Domain"/>
    <property type="match status" value="3"/>
</dbReference>
<dbReference type="InterPro" id="IPR057326">
    <property type="entry name" value="KR_dom"/>
</dbReference>
<evidence type="ECO:0000256" key="3">
    <source>
        <dbReference type="ARBA" id="ARBA00022553"/>
    </source>
</evidence>
<evidence type="ECO:0000256" key="1">
    <source>
        <dbReference type="ARBA" id="ARBA00004792"/>
    </source>
</evidence>
<dbReference type="Gene3D" id="3.30.70.3290">
    <property type="match status" value="2"/>
</dbReference>
<feature type="region of interest" description="N-terminal hotdog fold" evidence="8">
    <location>
        <begin position="2818"/>
        <end position="2943"/>
    </location>
</feature>
<evidence type="ECO:0000256" key="2">
    <source>
        <dbReference type="ARBA" id="ARBA00022450"/>
    </source>
</evidence>
<dbReference type="GO" id="GO:0031177">
    <property type="term" value="F:phosphopantetheine binding"/>
    <property type="evidence" value="ECO:0007669"/>
    <property type="project" value="InterPro"/>
</dbReference>
<dbReference type="FunFam" id="1.10.1200.10:FF:000007">
    <property type="entry name" value="Probable polyketide synthase pks17"/>
    <property type="match status" value="3"/>
</dbReference>
<dbReference type="InterPro" id="IPR018201">
    <property type="entry name" value="Ketoacyl_synth_AS"/>
</dbReference>
<dbReference type="PROSITE" id="PS00012">
    <property type="entry name" value="PHOSPHOPANTETHEINE"/>
    <property type="match status" value="2"/>
</dbReference>
<name>A0A2G1XKV2_STRCJ</name>
<dbReference type="PROSITE" id="PS52019">
    <property type="entry name" value="PKS_MFAS_DH"/>
    <property type="match status" value="1"/>
</dbReference>
<dbReference type="InterPro" id="IPR006162">
    <property type="entry name" value="Ppantetheine_attach_site"/>
</dbReference>
<dbReference type="InterPro" id="IPR050091">
    <property type="entry name" value="PKS_NRPS_Biosynth_Enz"/>
</dbReference>
<feature type="domain" description="Carrier" evidence="9">
    <location>
        <begin position="326"/>
        <end position="401"/>
    </location>
</feature>
<dbReference type="Pfam" id="PF00109">
    <property type="entry name" value="ketoacyl-synt"/>
    <property type="match status" value="2"/>
</dbReference>
<evidence type="ECO:0000256" key="6">
    <source>
        <dbReference type="ARBA" id="ARBA00023268"/>
    </source>
</evidence>
<dbReference type="InterPro" id="IPR013968">
    <property type="entry name" value="PKS_KR"/>
</dbReference>
<evidence type="ECO:0000259" key="10">
    <source>
        <dbReference type="PROSITE" id="PS52004"/>
    </source>
</evidence>
<feature type="domain" description="Ketosynthase family 3 (KS3)" evidence="10">
    <location>
        <begin position="421"/>
        <end position="847"/>
    </location>
</feature>